<name>X1JCB5_9ZZZZ</name>
<accession>X1JCB5</accession>
<dbReference type="EMBL" id="BARU01029026">
    <property type="protein sequence ID" value="GAH75969.1"/>
    <property type="molecule type" value="Genomic_DNA"/>
</dbReference>
<dbReference type="Pfam" id="PF01968">
    <property type="entry name" value="Hydantoinase_A"/>
    <property type="match status" value="1"/>
</dbReference>
<proteinExistence type="predicted"/>
<dbReference type="Gene3D" id="3.30.420.190">
    <property type="entry name" value="conserved archaeal protein q6m145"/>
    <property type="match status" value="1"/>
</dbReference>
<feature type="domain" description="Hydantoinase A/oxoprolinase" evidence="1">
    <location>
        <begin position="2"/>
        <end position="225"/>
    </location>
</feature>
<gene>
    <name evidence="2" type="ORF">S03H2_46246</name>
</gene>
<sequence>KDPLSFASTNWLASAKFISGQYGDAIFVDVGSTTTDVIPVVGGEIKAKRTDLERLKSGELIYSGILRTNVATVLKKVEIGDNEECSISSELFAITADAYLVLGYITADDYSCESPDSYAFAGREKEEKSRISAMRRLSRVVCSDLEEIGEDSAVGIAEQVKKAQVARLAASMVRLKEKYGLEMVVSAGIGDFIVKEAADSLNIQFLSLSSIYGKKISAAFPAYAVSKLLVKLF</sequence>
<reference evidence="2" key="1">
    <citation type="journal article" date="2014" name="Front. Microbiol.">
        <title>High frequency of phylogenetically diverse reductive dehalogenase-homologous genes in deep subseafloor sedimentary metagenomes.</title>
        <authorList>
            <person name="Kawai M."/>
            <person name="Futagami T."/>
            <person name="Toyoda A."/>
            <person name="Takaki Y."/>
            <person name="Nishi S."/>
            <person name="Hori S."/>
            <person name="Arai W."/>
            <person name="Tsubouchi T."/>
            <person name="Morono Y."/>
            <person name="Uchiyama I."/>
            <person name="Ito T."/>
            <person name="Fujiyama A."/>
            <person name="Inagaki F."/>
            <person name="Takami H."/>
        </authorList>
    </citation>
    <scope>NUCLEOTIDE SEQUENCE</scope>
    <source>
        <strain evidence="2">Expedition CK06-06</strain>
    </source>
</reference>
<dbReference type="NCBIfam" id="TIGR03123">
    <property type="entry name" value="one_C_unchar_1"/>
    <property type="match status" value="1"/>
</dbReference>
<dbReference type="GO" id="GO:0016787">
    <property type="term" value="F:hydrolase activity"/>
    <property type="evidence" value="ECO:0007669"/>
    <property type="project" value="InterPro"/>
</dbReference>
<protein>
    <recommendedName>
        <fullName evidence="1">Hydantoinase A/oxoprolinase domain-containing protein</fullName>
    </recommendedName>
</protein>
<dbReference type="AlphaFoldDB" id="X1JCB5"/>
<dbReference type="InterPro" id="IPR002756">
    <property type="entry name" value="MfnF"/>
</dbReference>
<dbReference type="InterPro" id="IPR002821">
    <property type="entry name" value="Hydantoinase_A"/>
</dbReference>
<feature type="non-terminal residue" evidence="2">
    <location>
        <position position="1"/>
    </location>
</feature>
<comment type="caution">
    <text evidence="2">The sequence shown here is derived from an EMBL/GenBank/DDBJ whole genome shotgun (WGS) entry which is preliminary data.</text>
</comment>
<evidence type="ECO:0000259" key="1">
    <source>
        <dbReference type="Pfam" id="PF01968"/>
    </source>
</evidence>
<evidence type="ECO:0000313" key="2">
    <source>
        <dbReference type="EMBL" id="GAH75969.1"/>
    </source>
</evidence>
<organism evidence="2">
    <name type="scientific">marine sediment metagenome</name>
    <dbReference type="NCBI Taxonomy" id="412755"/>
    <lineage>
        <taxon>unclassified sequences</taxon>
        <taxon>metagenomes</taxon>
        <taxon>ecological metagenomes</taxon>
    </lineage>
</organism>